<comment type="subcellular location">
    <subcellularLocation>
        <location evidence="1">Membrane</location>
    </subcellularLocation>
</comment>
<dbReference type="Pfam" id="PF04930">
    <property type="entry name" value="FUN14"/>
    <property type="match status" value="1"/>
</dbReference>
<dbReference type="PANTHER" id="PTHR21346:SF10">
    <property type="entry name" value="TRANSMEMBRANE PROTEIN"/>
    <property type="match status" value="1"/>
</dbReference>
<evidence type="ECO:0000256" key="5">
    <source>
        <dbReference type="ARBA" id="ARBA00023136"/>
    </source>
</evidence>
<evidence type="ECO:0000256" key="1">
    <source>
        <dbReference type="ARBA" id="ARBA00004370"/>
    </source>
</evidence>
<keyword evidence="4 6" id="KW-1133">Transmembrane helix</keyword>
<evidence type="ECO:0000256" key="2">
    <source>
        <dbReference type="ARBA" id="ARBA00009160"/>
    </source>
</evidence>
<evidence type="ECO:0000313" key="8">
    <source>
        <dbReference type="Proteomes" id="UP000183275"/>
    </source>
</evidence>
<dbReference type="eggNOG" id="arCOG04811">
    <property type="taxonomic scope" value="Archaea"/>
</dbReference>
<dbReference type="InterPro" id="IPR007014">
    <property type="entry name" value="FUN14"/>
</dbReference>
<dbReference type="RefSeq" id="WP_049990672.1">
    <property type="nucleotide sequence ID" value="NZ_FOIS01000002.1"/>
</dbReference>
<gene>
    <name evidence="7" type="ORF">SAMN05216285_1292</name>
</gene>
<feature type="transmembrane region" description="Helical" evidence="6">
    <location>
        <begin position="84"/>
        <end position="102"/>
    </location>
</feature>
<keyword evidence="3 6" id="KW-0812">Transmembrane</keyword>
<dbReference type="AlphaFoldDB" id="A0A1I0N437"/>
<protein>
    <submittedName>
        <fullName evidence="7">Uncharacterized membrane protein, Fun14 family</fullName>
    </submittedName>
</protein>
<dbReference type="EMBL" id="FOIS01000002">
    <property type="protein sequence ID" value="SEV95497.1"/>
    <property type="molecule type" value="Genomic_DNA"/>
</dbReference>
<evidence type="ECO:0000256" key="4">
    <source>
        <dbReference type="ARBA" id="ARBA00022989"/>
    </source>
</evidence>
<keyword evidence="8" id="KW-1185">Reference proteome</keyword>
<accession>A0A1I0N437</accession>
<dbReference type="Proteomes" id="UP000183275">
    <property type="component" value="Unassembled WGS sequence"/>
</dbReference>
<evidence type="ECO:0000256" key="3">
    <source>
        <dbReference type="ARBA" id="ARBA00022692"/>
    </source>
</evidence>
<dbReference type="GO" id="GO:0016020">
    <property type="term" value="C:membrane"/>
    <property type="evidence" value="ECO:0007669"/>
    <property type="project" value="UniProtKB-SubCell"/>
</dbReference>
<proteinExistence type="inferred from homology"/>
<dbReference type="PANTHER" id="PTHR21346">
    <property type="entry name" value="FUN14 DOMAIN CONTAINING"/>
    <property type="match status" value="1"/>
</dbReference>
<dbReference type="OrthoDB" id="168550at2157"/>
<name>A0A1I0N437_9EURY</name>
<reference evidence="8" key="1">
    <citation type="submission" date="2016-10" db="EMBL/GenBank/DDBJ databases">
        <authorList>
            <person name="Varghese N."/>
        </authorList>
    </citation>
    <scope>NUCLEOTIDE SEQUENCE [LARGE SCALE GENOMIC DNA]</scope>
    <source>
        <strain evidence="8">CGMCC 1.12284</strain>
    </source>
</reference>
<sequence length="105" mass="11027">MLDVDPTALGFEFGGGAAIGAVMGFAAKKIAKLLAVLVGVQLMLFRYLESQGIVIVDWDRLSAGLVQTGDRAQNVADVHWLESLLSTLSIGAGFTGGFLVGFKRA</sequence>
<evidence type="ECO:0000313" key="7">
    <source>
        <dbReference type="EMBL" id="SEV95497.1"/>
    </source>
</evidence>
<organism evidence="7 8">
    <name type="scientific">Natrinema salifodinae</name>
    <dbReference type="NCBI Taxonomy" id="1202768"/>
    <lineage>
        <taxon>Archaea</taxon>
        <taxon>Methanobacteriati</taxon>
        <taxon>Methanobacteriota</taxon>
        <taxon>Stenosarchaea group</taxon>
        <taxon>Halobacteria</taxon>
        <taxon>Halobacteriales</taxon>
        <taxon>Natrialbaceae</taxon>
        <taxon>Natrinema</taxon>
    </lineage>
</organism>
<evidence type="ECO:0000256" key="6">
    <source>
        <dbReference type="SAM" id="Phobius"/>
    </source>
</evidence>
<comment type="similarity">
    <text evidence="2">Belongs to the FUN14 family.</text>
</comment>
<feature type="transmembrane region" description="Helical" evidence="6">
    <location>
        <begin position="30"/>
        <end position="48"/>
    </location>
</feature>
<keyword evidence="5 6" id="KW-0472">Membrane</keyword>